<dbReference type="Proteomes" id="UP000287166">
    <property type="component" value="Unassembled WGS sequence"/>
</dbReference>
<keyword evidence="1 3" id="KW-0732">Signal</keyword>
<feature type="signal peptide" evidence="3">
    <location>
        <begin position="1"/>
        <end position="17"/>
    </location>
</feature>
<evidence type="ECO:0000313" key="5">
    <source>
        <dbReference type="EMBL" id="GBE77529.1"/>
    </source>
</evidence>
<dbReference type="PANTHER" id="PTHR35185:SF1">
    <property type="entry name" value="UPF0619 GPI-ANCHORED MEMBRANE PROTEIN C1322.10"/>
    <property type="match status" value="1"/>
</dbReference>
<comment type="caution">
    <text evidence="5">The sequence shown here is derived from an EMBL/GenBank/DDBJ whole genome shotgun (WGS) entry which is preliminary data.</text>
</comment>
<feature type="compositionally biased region" description="Low complexity" evidence="2">
    <location>
        <begin position="116"/>
        <end position="166"/>
    </location>
</feature>
<dbReference type="GeneID" id="38774446"/>
<dbReference type="PANTHER" id="PTHR35185">
    <property type="entry name" value="SERINE/THREONINE-RICH PROTEIN ADG2-RELATED"/>
    <property type="match status" value="1"/>
</dbReference>
<keyword evidence="6" id="KW-1185">Reference proteome</keyword>
<dbReference type="AlphaFoldDB" id="A0A401G5U9"/>
<dbReference type="InterPro" id="IPR018466">
    <property type="entry name" value="Kre9/Knh1-like_N"/>
</dbReference>
<evidence type="ECO:0000256" key="1">
    <source>
        <dbReference type="ARBA" id="ARBA00022729"/>
    </source>
</evidence>
<reference evidence="5 6" key="1">
    <citation type="journal article" date="2018" name="Sci. Rep.">
        <title>Genome sequence of the cauliflower mushroom Sparassis crispa (Hanabiratake) and its association with beneficial usage.</title>
        <authorList>
            <person name="Kiyama R."/>
            <person name="Furutani Y."/>
            <person name="Kawaguchi K."/>
            <person name="Nakanishi T."/>
        </authorList>
    </citation>
    <scope>NUCLEOTIDE SEQUENCE [LARGE SCALE GENOMIC DNA]</scope>
</reference>
<evidence type="ECO:0000256" key="2">
    <source>
        <dbReference type="SAM" id="MobiDB-lite"/>
    </source>
</evidence>
<evidence type="ECO:0000256" key="3">
    <source>
        <dbReference type="SAM" id="SignalP"/>
    </source>
</evidence>
<evidence type="ECO:0000259" key="4">
    <source>
        <dbReference type="Pfam" id="PF10342"/>
    </source>
</evidence>
<dbReference type="EMBL" id="BFAD01000001">
    <property type="protein sequence ID" value="GBE77529.1"/>
    <property type="molecule type" value="Genomic_DNA"/>
</dbReference>
<dbReference type="OrthoDB" id="5420143at2759"/>
<gene>
    <name evidence="5" type="ORF">SCP_0104040</name>
</gene>
<dbReference type="InParanoid" id="A0A401G5U9"/>
<protein>
    <recommendedName>
        <fullName evidence="4">Yeast cell wall synthesis Kre9/Knh1-like N-terminal domain-containing protein</fullName>
    </recommendedName>
</protein>
<organism evidence="5 6">
    <name type="scientific">Sparassis crispa</name>
    <dbReference type="NCBI Taxonomy" id="139825"/>
    <lineage>
        <taxon>Eukaryota</taxon>
        <taxon>Fungi</taxon>
        <taxon>Dikarya</taxon>
        <taxon>Basidiomycota</taxon>
        <taxon>Agaricomycotina</taxon>
        <taxon>Agaricomycetes</taxon>
        <taxon>Polyporales</taxon>
        <taxon>Sparassidaceae</taxon>
        <taxon>Sparassis</taxon>
    </lineage>
</organism>
<dbReference type="Pfam" id="PF10342">
    <property type="entry name" value="Kre9_KNH"/>
    <property type="match status" value="1"/>
</dbReference>
<feature type="domain" description="Yeast cell wall synthesis Kre9/Knh1-like N-terminal" evidence="4">
    <location>
        <begin position="26"/>
        <end position="108"/>
    </location>
</feature>
<dbReference type="InterPro" id="IPR052479">
    <property type="entry name" value="GPI-anchor_Adhesion_Reg"/>
</dbReference>
<dbReference type="RefSeq" id="XP_027608442.1">
    <property type="nucleotide sequence ID" value="XM_027752641.1"/>
</dbReference>
<sequence length="197" mass="19395">MFVKISALAALLPLVSALTIQTPANWDSAIQANITWTSASTDPSTWSFELVNPVNFHNSFGLANNVDPSTGVLLVELPVVPPGDGYLLQAVNISNINDVFAQSGDFAIGATPSTSAASSSSTAASSSSSGSASASTTGSSSGSSASSTGSSSSSQTSSSNAPSPSSFNGNGAAHIDTSIGSWIVMAVGAVAGAFVAL</sequence>
<proteinExistence type="predicted"/>
<feature type="chain" id="PRO_5019515579" description="Yeast cell wall synthesis Kre9/Knh1-like N-terminal domain-containing protein" evidence="3">
    <location>
        <begin position="18"/>
        <end position="197"/>
    </location>
</feature>
<evidence type="ECO:0000313" key="6">
    <source>
        <dbReference type="Proteomes" id="UP000287166"/>
    </source>
</evidence>
<name>A0A401G5U9_9APHY</name>
<feature type="region of interest" description="Disordered" evidence="2">
    <location>
        <begin position="116"/>
        <end position="167"/>
    </location>
</feature>
<accession>A0A401G5U9</accession>